<keyword evidence="2 5" id="KW-0812">Transmembrane</keyword>
<dbReference type="Pfam" id="PF10176">
    <property type="entry name" value="NEDD4_Bsd2"/>
    <property type="match status" value="1"/>
</dbReference>
<dbReference type="GO" id="GO:0030001">
    <property type="term" value="P:metal ion transport"/>
    <property type="evidence" value="ECO:0007669"/>
    <property type="project" value="EnsemblFungi"/>
</dbReference>
<keyword evidence="7" id="KW-1185">Reference proteome</keyword>
<keyword evidence="3 5" id="KW-1133">Transmembrane helix</keyword>
<feature type="transmembrane region" description="Helical" evidence="5">
    <location>
        <begin position="66"/>
        <end position="87"/>
    </location>
</feature>
<dbReference type="FunCoup" id="A0A1D2VRG0">
    <property type="interactions" value="45"/>
</dbReference>
<evidence type="ECO:0000313" key="7">
    <source>
        <dbReference type="Proteomes" id="UP000095038"/>
    </source>
</evidence>
<feature type="transmembrane region" description="Helical" evidence="5">
    <location>
        <begin position="179"/>
        <end position="197"/>
    </location>
</feature>
<dbReference type="EMBL" id="KV454475">
    <property type="protein sequence ID" value="ODV64179.1"/>
    <property type="molecule type" value="Genomic_DNA"/>
</dbReference>
<dbReference type="GO" id="GO:0005794">
    <property type="term" value="C:Golgi apparatus"/>
    <property type="evidence" value="ECO:0007669"/>
    <property type="project" value="TreeGrafter"/>
</dbReference>
<dbReference type="CDD" id="cd22212">
    <property type="entry name" value="NDFIP-like"/>
    <property type="match status" value="1"/>
</dbReference>
<dbReference type="GO" id="GO:0031398">
    <property type="term" value="P:positive regulation of protein ubiquitination"/>
    <property type="evidence" value="ECO:0007669"/>
    <property type="project" value="TreeGrafter"/>
</dbReference>
<feature type="transmembrane region" description="Helical" evidence="5">
    <location>
        <begin position="99"/>
        <end position="117"/>
    </location>
</feature>
<proteinExistence type="predicted"/>
<keyword evidence="4 5" id="KW-0472">Membrane</keyword>
<feature type="non-terminal residue" evidence="6">
    <location>
        <position position="1"/>
    </location>
</feature>
<name>A0A1D2VRG0_9ASCO</name>
<evidence type="ECO:0000256" key="4">
    <source>
        <dbReference type="ARBA" id="ARBA00023136"/>
    </source>
</evidence>
<sequence>GVNNDGVFSNLMAKPTIEPEENDDIPPSYEEAAADQAPPYWESTVLSPYGDEVFVDGLPVGNFINFLWNLMVSSAFQFLGFLLTYLLHTSHAAKQGSRAGLGITFISYGYYLIPDYYRDNFSDSKFEPNNPNNFDVTSDNTLNGNINNYHSNLDDTFSQGTDDTNSSNADDIDGADSTIFAYGVIAVGLFIIFKSLIDYHRARQMERVILQAPSNVV</sequence>
<evidence type="ECO:0008006" key="8">
    <source>
        <dbReference type="Google" id="ProtNLM"/>
    </source>
</evidence>
<reference evidence="7" key="1">
    <citation type="submission" date="2016-05" db="EMBL/GenBank/DDBJ databases">
        <title>Comparative genomics of biotechnologically important yeasts.</title>
        <authorList>
            <consortium name="DOE Joint Genome Institute"/>
            <person name="Riley R."/>
            <person name="Haridas S."/>
            <person name="Wolfe K.H."/>
            <person name="Lopes M.R."/>
            <person name="Hittinger C.T."/>
            <person name="Goker M."/>
            <person name="Salamov A."/>
            <person name="Wisecaver J."/>
            <person name="Long T.M."/>
            <person name="Aerts A.L."/>
            <person name="Barry K."/>
            <person name="Choi C."/>
            <person name="Clum A."/>
            <person name="Coughlan A.Y."/>
            <person name="Deshpande S."/>
            <person name="Douglass A.P."/>
            <person name="Hanson S.J."/>
            <person name="Klenk H.-P."/>
            <person name="Labutti K."/>
            <person name="Lapidus A."/>
            <person name="Lindquist E."/>
            <person name="Lipzen A."/>
            <person name="Meier-Kolthoff J.P."/>
            <person name="Ohm R.A."/>
            <person name="Otillar R.P."/>
            <person name="Pangilinan J."/>
            <person name="Peng Y."/>
            <person name="Rokas A."/>
            <person name="Rosa C.A."/>
            <person name="Scheuner C."/>
            <person name="Sibirny A.A."/>
            <person name="Slot J.C."/>
            <person name="Stielow J.B."/>
            <person name="Sun H."/>
            <person name="Kurtzman C.P."/>
            <person name="Blackwell M."/>
            <person name="Grigoriev I.V."/>
            <person name="Jeffries T.W."/>
        </authorList>
    </citation>
    <scope>NUCLEOTIDE SEQUENCE [LARGE SCALE GENOMIC DNA]</scope>
    <source>
        <strain evidence="7">DSM 1968</strain>
    </source>
</reference>
<dbReference type="STRING" id="1344418.A0A1D2VRG0"/>
<gene>
    <name evidence="6" type="ORF">ASCRUDRAFT_29104</name>
</gene>
<dbReference type="GeneID" id="30963728"/>
<protein>
    <recommendedName>
        <fullName evidence="8">Metal homeostatis protein BSD2</fullName>
    </recommendedName>
</protein>
<dbReference type="GO" id="GO:0006511">
    <property type="term" value="P:ubiquitin-dependent protein catabolic process"/>
    <property type="evidence" value="ECO:0007669"/>
    <property type="project" value="EnsemblFungi"/>
</dbReference>
<evidence type="ECO:0000256" key="1">
    <source>
        <dbReference type="ARBA" id="ARBA00004141"/>
    </source>
</evidence>
<dbReference type="GO" id="GO:0048471">
    <property type="term" value="C:perinuclear region of cytoplasm"/>
    <property type="evidence" value="ECO:0007669"/>
    <property type="project" value="TreeGrafter"/>
</dbReference>
<evidence type="ECO:0000313" key="6">
    <source>
        <dbReference type="EMBL" id="ODV64179.1"/>
    </source>
</evidence>
<evidence type="ECO:0000256" key="3">
    <source>
        <dbReference type="ARBA" id="ARBA00022989"/>
    </source>
</evidence>
<dbReference type="RefSeq" id="XP_020050486.1">
    <property type="nucleotide sequence ID" value="XM_020190092.1"/>
</dbReference>
<dbReference type="OrthoDB" id="10003116at2759"/>
<dbReference type="InterPro" id="IPR019325">
    <property type="entry name" value="NEDD4/Bsd2"/>
</dbReference>
<dbReference type="Proteomes" id="UP000095038">
    <property type="component" value="Unassembled WGS sequence"/>
</dbReference>
<dbReference type="GO" id="GO:0006623">
    <property type="term" value="P:protein targeting to vacuole"/>
    <property type="evidence" value="ECO:0007669"/>
    <property type="project" value="EnsemblFungi"/>
</dbReference>
<dbReference type="AlphaFoldDB" id="A0A1D2VRG0"/>
<organism evidence="6 7">
    <name type="scientific">Ascoidea rubescens DSM 1968</name>
    <dbReference type="NCBI Taxonomy" id="1344418"/>
    <lineage>
        <taxon>Eukaryota</taxon>
        <taxon>Fungi</taxon>
        <taxon>Dikarya</taxon>
        <taxon>Ascomycota</taxon>
        <taxon>Saccharomycotina</taxon>
        <taxon>Saccharomycetes</taxon>
        <taxon>Ascoideaceae</taxon>
        <taxon>Ascoidea</taxon>
    </lineage>
</organism>
<dbReference type="InParanoid" id="A0A1D2VRG0"/>
<evidence type="ECO:0000256" key="5">
    <source>
        <dbReference type="SAM" id="Phobius"/>
    </source>
</evidence>
<dbReference type="PANTHER" id="PTHR13396">
    <property type="entry name" value="NEDD4 FAMILY INTERACTING PROTEIN 1/2"/>
    <property type="match status" value="1"/>
</dbReference>
<comment type="subcellular location">
    <subcellularLocation>
        <location evidence="1">Membrane</location>
        <topology evidence="1">Multi-pass membrane protein</topology>
    </subcellularLocation>
</comment>
<dbReference type="GO" id="GO:0005783">
    <property type="term" value="C:endoplasmic reticulum"/>
    <property type="evidence" value="ECO:0007669"/>
    <property type="project" value="EnsemblFungi"/>
</dbReference>
<accession>A0A1D2VRG0</accession>
<dbReference type="GO" id="GO:0000329">
    <property type="term" value="C:fungal-type vacuole membrane"/>
    <property type="evidence" value="ECO:0007669"/>
    <property type="project" value="EnsemblFungi"/>
</dbReference>
<evidence type="ECO:0000256" key="2">
    <source>
        <dbReference type="ARBA" id="ARBA00022692"/>
    </source>
</evidence>
<dbReference type="PANTHER" id="PTHR13396:SF5">
    <property type="entry name" value="NEDD4 FAMILY INTERACTING PROTEIN"/>
    <property type="match status" value="1"/>
</dbReference>